<dbReference type="PRINTS" id="PR00359">
    <property type="entry name" value="BP450"/>
</dbReference>
<dbReference type="AlphaFoldDB" id="A0A927L4A7"/>
<gene>
    <name evidence="9" type="ORF">IHE70_21770</name>
</gene>
<feature type="region of interest" description="Disordered" evidence="8">
    <location>
        <begin position="1"/>
        <end position="22"/>
    </location>
</feature>
<reference evidence="9" key="1">
    <citation type="submission" date="2020-09" db="EMBL/GenBank/DDBJ databases">
        <title>Streptomyces canutascabiei sp. nov., which causes potato common scab and is distributed across the world.</title>
        <authorList>
            <person name="Nguyen H.P."/>
            <person name="Weisberg A.J."/>
            <person name="Chang J.H."/>
            <person name="Clarke C.R."/>
        </authorList>
    </citation>
    <scope>NUCLEOTIDE SEQUENCE</scope>
    <source>
        <strain evidence="9">ID-01-6.2a</strain>
    </source>
</reference>
<dbReference type="Pfam" id="PF00067">
    <property type="entry name" value="p450"/>
    <property type="match status" value="1"/>
</dbReference>
<feature type="region of interest" description="Disordered" evidence="8">
    <location>
        <begin position="34"/>
        <end position="53"/>
    </location>
</feature>
<dbReference type="FunFam" id="1.10.630.10:FF:000018">
    <property type="entry name" value="Cytochrome P450 monooxygenase"/>
    <property type="match status" value="1"/>
</dbReference>
<sequence length="437" mass="47014">MAAPGGQGIHPNHLRNHPRDRLGLRVAHPRTLDAIRNGPPNVTNPAPDPLQDPSFFTDPYPTYARLREAAPVSRVATGSGGRHSYVVTGYAEAREAFTDPRLSKDTAKFFAGRPSQRDLHPAVSRNILATDPPEHARLRALVAKAFTTGAVARLRPYISGVVDELLDAWPDHGTVDLVADLAVPLPVTVICELLGVPEPDRESVRMWSSDLFAAGDPQRIDAASHAIGDYMTALVATKRAAPGTSLLDDLIAVRDGQDRLSEEELVSLAVLLLVAGHETTTNFIGNAALALLRHPESLARLRAEPRLIGDALDELLRFDSPVGIATFRYTTEALTLGGTEIPAGAPVLIAPGAANRDPDRFPDPDRLDLTRTATGHLAFGHGIHRCLGAPLARAEAELALRAIITRHPRASLATPAAALPWRHTRLTRGLSHLPLTF</sequence>
<evidence type="ECO:0000313" key="10">
    <source>
        <dbReference type="Proteomes" id="UP000661025"/>
    </source>
</evidence>
<evidence type="ECO:0000256" key="5">
    <source>
        <dbReference type="ARBA" id="ARBA00023004"/>
    </source>
</evidence>
<dbReference type="Proteomes" id="UP000661025">
    <property type="component" value="Unassembled WGS sequence"/>
</dbReference>
<evidence type="ECO:0000256" key="1">
    <source>
        <dbReference type="ARBA" id="ARBA00010617"/>
    </source>
</evidence>
<evidence type="ECO:0000256" key="7">
    <source>
        <dbReference type="RuleBase" id="RU000461"/>
    </source>
</evidence>
<protein>
    <submittedName>
        <fullName evidence="9">Cytochrome P450</fullName>
    </submittedName>
</protein>
<dbReference type="InterPro" id="IPR002397">
    <property type="entry name" value="Cyt_P450_B"/>
</dbReference>
<dbReference type="PROSITE" id="PS00086">
    <property type="entry name" value="CYTOCHROME_P450"/>
    <property type="match status" value="1"/>
</dbReference>
<organism evidence="9 10">
    <name type="scientific">Streptomyces caniscabiei</name>
    <dbReference type="NCBI Taxonomy" id="2746961"/>
    <lineage>
        <taxon>Bacteria</taxon>
        <taxon>Bacillati</taxon>
        <taxon>Actinomycetota</taxon>
        <taxon>Actinomycetes</taxon>
        <taxon>Kitasatosporales</taxon>
        <taxon>Streptomycetaceae</taxon>
        <taxon>Streptomyces</taxon>
    </lineage>
</organism>
<dbReference type="GO" id="GO:0020037">
    <property type="term" value="F:heme binding"/>
    <property type="evidence" value="ECO:0007669"/>
    <property type="project" value="InterPro"/>
</dbReference>
<evidence type="ECO:0000256" key="3">
    <source>
        <dbReference type="ARBA" id="ARBA00022723"/>
    </source>
</evidence>
<keyword evidence="2 7" id="KW-0349">Heme</keyword>
<dbReference type="Gene3D" id="1.10.630.10">
    <property type="entry name" value="Cytochrome P450"/>
    <property type="match status" value="1"/>
</dbReference>
<proteinExistence type="inferred from homology"/>
<comment type="caution">
    <text evidence="9">The sequence shown here is derived from an EMBL/GenBank/DDBJ whole genome shotgun (WGS) entry which is preliminary data.</text>
</comment>
<dbReference type="GO" id="GO:0005506">
    <property type="term" value="F:iron ion binding"/>
    <property type="evidence" value="ECO:0007669"/>
    <property type="project" value="InterPro"/>
</dbReference>
<dbReference type="PANTHER" id="PTHR46696:SF1">
    <property type="entry name" value="CYTOCHROME P450 YJIB-RELATED"/>
    <property type="match status" value="1"/>
</dbReference>
<keyword evidence="6 7" id="KW-0503">Monooxygenase</keyword>
<keyword evidence="3 7" id="KW-0479">Metal-binding</keyword>
<evidence type="ECO:0000256" key="6">
    <source>
        <dbReference type="ARBA" id="ARBA00023033"/>
    </source>
</evidence>
<dbReference type="EMBL" id="JACYXT010000009">
    <property type="protein sequence ID" value="MBD9725806.1"/>
    <property type="molecule type" value="Genomic_DNA"/>
</dbReference>
<dbReference type="CDD" id="cd11029">
    <property type="entry name" value="CYP107-like"/>
    <property type="match status" value="1"/>
</dbReference>
<dbReference type="InterPro" id="IPR001128">
    <property type="entry name" value="Cyt_P450"/>
</dbReference>
<dbReference type="InterPro" id="IPR017972">
    <property type="entry name" value="Cyt_P450_CS"/>
</dbReference>
<accession>A0A927L4A7</accession>
<evidence type="ECO:0000313" key="9">
    <source>
        <dbReference type="EMBL" id="MBD9725806.1"/>
    </source>
</evidence>
<evidence type="ECO:0000256" key="8">
    <source>
        <dbReference type="SAM" id="MobiDB-lite"/>
    </source>
</evidence>
<keyword evidence="4 7" id="KW-0560">Oxidoreductase</keyword>
<evidence type="ECO:0000256" key="2">
    <source>
        <dbReference type="ARBA" id="ARBA00022617"/>
    </source>
</evidence>
<comment type="similarity">
    <text evidence="1 7">Belongs to the cytochrome P450 family.</text>
</comment>
<dbReference type="GO" id="GO:0004497">
    <property type="term" value="F:monooxygenase activity"/>
    <property type="evidence" value="ECO:0007669"/>
    <property type="project" value="UniProtKB-KW"/>
</dbReference>
<dbReference type="GO" id="GO:0016705">
    <property type="term" value="F:oxidoreductase activity, acting on paired donors, with incorporation or reduction of molecular oxygen"/>
    <property type="evidence" value="ECO:0007669"/>
    <property type="project" value="InterPro"/>
</dbReference>
<evidence type="ECO:0000256" key="4">
    <source>
        <dbReference type="ARBA" id="ARBA00023002"/>
    </source>
</evidence>
<dbReference type="SUPFAM" id="SSF48264">
    <property type="entry name" value="Cytochrome P450"/>
    <property type="match status" value="1"/>
</dbReference>
<name>A0A927L4A7_9ACTN</name>
<dbReference type="InterPro" id="IPR036396">
    <property type="entry name" value="Cyt_P450_sf"/>
</dbReference>
<dbReference type="PANTHER" id="PTHR46696">
    <property type="entry name" value="P450, PUTATIVE (EUROFUNG)-RELATED"/>
    <property type="match status" value="1"/>
</dbReference>
<keyword evidence="5 7" id="KW-0408">Iron</keyword>